<dbReference type="PANTHER" id="PTHR21680:SF0">
    <property type="entry name" value="COILED-COIL DOMAIN-CONTAINING PROTEIN 124"/>
    <property type="match status" value="1"/>
</dbReference>
<feature type="compositionally biased region" description="Basic and acidic residues" evidence="3">
    <location>
        <begin position="20"/>
        <end position="38"/>
    </location>
</feature>
<organism evidence="6 7">
    <name type="scientific">Rhizopus stolonifer</name>
    <name type="common">Rhizopus nigricans</name>
    <dbReference type="NCBI Taxonomy" id="4846"/>
    <lineage>
        <taxon>Eukaryota</taxon>
        <taxon>Fungi</taxon>
        <taxon>Fungi incertae sedis</taxon>
        <taxon>Mucoromycota</taxon>
        <taxon>Mucoromycotina</taxon>
        <taxon>Mucoromycetes</taxon>
        <taxon>Mucorales</taxon>
        <taxon>Mucorineae</taxon>
        <taxon>Rhizopodaceae</taxon>
        <taxon>Rhizopus</taxon>
    </lineage>
</organism>
<keyword evidence="2" id="KW-0175">Coiled coil</keyword>
<feature type="compositionally biased region" description="Low complexity" evidence="3">
    <location>
        <begin position="7"/>
        <end position="17"/>
    </location>
</feature>
<accession>A0A367KR98</accession>
<feature type="domain" description="Coiled-coil" evidence="4">
    <location>
        <begin position="110"/>
        <end position="187"/>
    </location>
</feature>
<evidence type="ECO:0000256" key="1">
    <source>
        <dbReference type="ARBA" id="ARBA00008296"/>
    </source>
</evidence>
<dbReference type="STRING" id="4846.A0A367KR98"/>
<evidence type="ECO:0000256" key="3">
    <source>
        <dbReference type="SAM" id="MobiDB-lite"/>
    </source>
</evidence>
<comment type="caution">
    <text evidence="6">The sequence shown here is derived from an EMBL/GenBank/DDBJ whole genome shotgun (WGS) entry which is preliminary data.</text>
</comment>
<comment type="similarity">
    <text evidence="1">Belongs to the CCDC124 family.</text>
</comment>
<evidence type="ECO:0000256" key="2">
    <source>
        <dbReference type="ARBA" id="ARBA00023054"/>
    </source>
</evidence>
<feature type="domain" description="LSO1/LSO2" evidence="5">
    <location>
        <begin position="8"/>
        <end position="74"/>
    </location>
</feature>
<dbReference type="Proteomes" id="UP000253551">
    <property type="component" value="Unassembled WGS sequence"/>
</dbReference>
<dbReference type="EMBL" id="PJQM01000598">
    <property type="protein sequence ID" value="RCI04716.1"/>
    <property type="molecule type" value="Genomic_DNA"/>
</dbReference>
<proteinExistence type="inferred from homology"/>
<dbReference type="GO" id="GO:0005634">
    <property type="term" value="C:nucleus"/>
    <property type="evidence" value="ECO:0007669"/>
    <property type="project" value="TreeGrafter"/>
</dbReference>
<reference evidence="6 7" key="1">
    <citation type="journal article" date="2018" name="G3 (Bethesda)">
        <title>Phylogenetic and Phylogenomic Definition of Rhizopus Species.</title>
        <authorList>
            <person name="Gryganskyi A.P."/>
            <person name="Golan J."/>
            <person name="Dolatabadi S."/>
            <person name="Mondo S."/>
            <person name="Robb S."/>
            <person name="Idnurm A."/>
            <person name="Muszewska A."/>
            <person name="Steczkiewicz K."/>
            <person name="Masonjones S."/>
            <person name="Liao H.L."/>
            <person name="Gajdeczka M.T."/>
            <person name="Anike F."/>
            <person name="Vuek A."/>
            <person name="Anishchenko I.M."/>
            <person name="Voigt K."/>
            <person name="de Hoog G.S."/>
            <person name="Smith M.E."/>
            <person name="Heitman J."/>
            <person name="Vilgalys R."/>
            <person name="Stajich J.E."/>
        </authorList>
    </citation>
    <scope>NUCLEOTIDE SEQUENCE [LARGE SCALE GENOMIC DNA]</scope>
    <source>
        <strain evidence="6 7">LSU 92-RS-03</strain>
    </source>
</reference>
<dbReference type="OrthoDB" id="76412at2759"/>
<sequence>MAKKTGNSKAEAANAKKASAKAEKDQKKAAANEEKESAKWAQGAKKNKKEDEIEKKNAAAARKAEAAKLLAEEEKEFKKKPTMKGADKKAAQKSAKVDAAGQSRRVIPEFSATGIDDALDLLSLNEGAVKSKDIEKHPERRFKAAFAAFEERELPNFKADNPGLRLSQLKELIYKAFQKSPENPFNQDNVLKYNATQEDAKSMKLNKNQSIENRLRTN</sequence>
<protein>
    <recommendedName>
        <fullName evidence="8">DUF1014-domain-containing protein</fullName>
    </recommendedName>
</protein>
<evidence type="ECO:0000313" key="6">
    <source>
        <dbReference type="EMBL" id="RCI04716.1"/>
    </source>
</evidence>
<dbReference type="PANTHER" id="PTHR21680">
    <property type="entry name" value="COILED-COIL DOMAIN-CONTAINING PROTEIN 124"/>
    <property type="match status" value="1"/>
</dbReference>
<dbReference type="Pfam" id="PF06244">
    <property type="entry name" value="Ccdc124"/>
    <property type="match status" value="1"/>
</dbReference>
<dbReference type="GO" id="GO:0006366">
    <property type="term" value="P:transcription by RNA polymerase II"/>
    <property type="evidence" value="ECO:0007669"/>
    <property type="project" value="TreeGrafter"/>
</dbReference>
<name>A0A367KR98_RHIST</name>
<dbReference type="Pfam" id="PF22048">
    <property type="entry name" value="LSO1_2-like"/>
    <property type="match status" value="1"/>
</dbReference>
<evidence type="ECO:0000313" key="7">
    <source>
        <dbReference type="Proteomes" id="UP000253551"/>
    </source>
</evidence>
<gene>
    <name evidence="6" type="ORF">CU098_009793</name>
</gene>
<evidence type="ECO:0000259" key="4">
    <source>
        <dbReference type="Pfam" id="PF06244"/>
    </source>
</evidence>
<dbReference type="AlphaFoldDB" id="A0A367KR98"/>
<evidence type="ECO:0000259" key="5">
    <source>
        <dbReference type="Pfam" id="PF22048"/>
    </source>
</evidence>
<feature type="compositionally biased region" description="Basic and acidic residues" evidence="3">
    <location>
        <begin position="48"/>
        <end position="90"/>
    </location>
</feature>
<dbReference type="InterPro" id="IPR010422">
    <property type="entry name" value="Ccdc124/Oxs1"/>
</dbReference>
<feature type="region of interest" description="Disordered" evidence="3">
    <location>
        <begin position="1"/>
        <end position="102"/>
    </location>
</feature>
<evidence type="ECO:0008006" key="8">
    <source>
        <dbReference type="Google" id="ProtNLM"/>
    </source>
</evidence>
<keyword evidence="7" id="KW-1185">Reference proteome</keyword>
<dbReference type="InterPro" id="IPR054414">
    <property type="entry name" value="Ccdc124/Oxs1_C"/>
</dbReference>
<dbReference type="GO" id="GO:0003713">
    <property type="term" value="F:transcription coactivator activity"/>
    <property type="evidence" value="ECO:0007669"/>
    <property type="project" value="TreeGrafter"/>
</dbReference>
<dbReference type="InterPro" id="IPR054413">
    <property type="entry name" value="LSO1/2"/>
</dbReference>